<keyword evidence="1" id="KW-0732">Signal</keyword>
<dbReference type="Pfam" id="PF06439">
    <property type="entry name" value="3keto-disac_hyd"/>
    <property type="match status" value="1"/>
</dbReference>
<protein>
    <recommendedName>
        <fullName evidence="2">3-keto-alpha-glucoside-1,2-lyase/3-keto-2-hydroxy-glucal hydratase domain-containing protein</fullName>
    </recommendedName>
</protein>
<accession>A0ABY1QLX9</accession>
<gene>
    <name evidence="3" type="ORF">SAMN06265222_11874</name>
</gene>
<dbReference type="EMBL" id="FXUG01000018">
    <property type="protein sequence ID" value="SMP74910.1"/>
    <property type="molecule type" value="Genomic_DNA"/>
</dbReference>
<comment type="caution">
    <text evidence="3">The sequence shown here is derived from an EMBL/GenBank/DDBJ whole genome shotgun (WGS) entry which is preliminary data.</text>
</comment>
<sequence length="260" mass="28652">MSERSFQQFQALPVAVMLFATVMAHAVTGQEPVSDLATVPIANSPTFEIAVFDPQSAGWNQLGAGDFERVNGDDQTLVFTGYEALGSGTPIGVTRTKKQYVNFEMVIDWMHLKPAGNSGVFAWVPAAALEGLPPNKLPNSGIEVQMLDHDYARQYRERSGKEPTWFTSNGDVFAVGKSSMKPFEPLSPNGSRSFPTQQTTHGSGQWNRYYIRGINGEIRLWVNGVEVSGGRDCSPSEGYLCLESEGSPIRFRNIWVRELP</sequence>
<feature type="chain" id="PRO_5047507691" description="3-keto-alpha-glucoside-1,2-lyase/3-keto-2-hydroxy-glucal hydratase domain-containing protein" evidence="1">
    <location>
        <begin position="27"/>
        <end position="260"/>
    </location>
</feature>
<name>A0ABY1QLX9_9BACT</name>
<dbReference type="Proteomes" id="UP001158067">
    <property type="component" value="Unassembled WGS sequence"/>
</dbReference>
<feature type="domain" description="3-keto-alpha-glucoside-1,2-lyase/3-keto-2-hydroxy-glucal hydratase" evidence="2">
    <location>
        <begin position="56"/>
        <end position="257"/>
    </location>
</feature>
<evidence type="ECO:0000259" key="2">
    <source>
        <dbReference type="Pfam" id="PF06439"/>
    </source>
</evidence>
<feature type="signal peptide" evidence="1">
    <location>
        <begin position="1"/>
        <end position="26"/>
    </location>
</feature>
<reference evidence="3 4" key="1">
    <citation type="submission" date="2017-05" db="EMBL/GenBank/DDBJ databases">
        <authorList>
            <person name="Varghese N."/>
            <person name="Submissions S."/>
        </authorList>
    </citation>
    <scope>NUCLEOTIDE SEQUENCE [LARGE SCALE GENOMIC DNA]</scope>
    <source>
        <strain evidence="3 4">DSM 25457</strain>
    </source>
</reference>
<organism evidence="3 4">
    <name type="scientific">Neorhodopirellula lusitana</name>
    <dbReference type="NCBI Taxonomy" id="445327"/>
    <lineage>
        <taxon>Bacteria</taxon>
        <taxon>Pseudomonadati</taxon>
        <taxon>Planctomycetota</taxon>
        <taxon>Planctomycetia</taxon>
        <taxon>Pirellulales</taxon>
        <taxon>Pirellulaceae</taxon>
        <taxon>Neorhodopirellula</taxon>
    </lineage>
</organism>
<evidence type="ECO:0000313" key="3">
    <source>
        <dbReference type="EMBL" id="SMP74910.1"/>
    </source>
</evidence>
<proteinExistence type="predicted"/>
<evidence type="ECO:0000313" key="4">
    <source>
        <dbReference type="Proteomes" id="UP001158067"/>
    </source>
</evidence>
<keyword evidence="4" id="KW-1185">Reference proteome</keyword>
<dbReference type="RefSeq" id="WP_283434979.1">
    <property type="nucleotide sequence ID" value="NZ_FXUG01000018.1"/>
</dbReference>
<dbReference type="Gene3D" id="2.60.120.560">
    <property type="entry name" value="Exo-inulinase, domain 1"/>
    <property type="match status" value="1"/>
</dbReference>
<dbReference type="InterPro" id="IPR010496">
    <property type="entry name" value="AL/BT2_dom"/>
</dbReference>
<evidence type="ECO:0000256" key="1">
    <source>
        <dbReference type="SAM" id="SignalP"/>
    </source>
</evidence>